<dbReference type="KEGG" id="caa:Caka_2108"/>
<keyword evidence="6" id="KW-0066">ATP synthesis</keyword>
<dbReference type="GO" id="GO:0016020">
    <property type="term" value="C:membrane"/>
    <property type="evidence" value="ECO:0007669"/>
    <property type="project" value="UniProtKB-SubCell"/>
</dbReference>
<accession>D5ELJ0</accession>
<evidence type="ECO:0000256" key="2">
    <source>
        <dbReference type="ARBA" id="ARBA00022448"/>
    </source>
</evidence>
<comment type="subcellular location">
    <subcellularLocation>
        <location evidence="1">Membrane</location>
    </subcellularLocation>
</comment>
<dbReference type="EMBL" id="CP001998">
    <property type="protein sequence ID" value="ADE55126.1"/>
    <property type="molecule type" value="Genomic_DNA"/>
</dbReference>
<evidence type="ECO:0000256" key="5">
    <source>
        <dbReference type="ARBA" id="ARBA00023136"/>
    </source>
</evidence>
<organism evidence="7 8">
    <name type="scientific">Coraliomargarita akajimensis (strain DSM 45221 / IAM 15411 / JCM 23193 / KCTC 12865 / 04OKA010-24)</name>
    <dbReference type="NCBI Taxonomy" id="583355"/>
    <lineage>
        <taxon>Bacteria</taxon>
        <taxon>Pseudomonadati</taxon>
        <taxon>Verrucomicrobiota</taxon>
        <taxon>Opitutia</taxon>
        <taxon>Puniceicoccales</taxon>
        <taxon>Coraliomargaritaceae</taxon>
        <taxon>Coraliomargarita</taxon>
    </lineage>
</organism>
<name>D5ELJ0_CORAD</name>
<keyword evidence="2" id="KW-0813">Transport</keyword>
<evidence type="ECO:0000256" key="1">
    <source>
        <dbReference type="ARBA" id="ARBA00004370"/>
    </source>
</evidence>
<dbReference type="Proteomes" id="UP000000925">
    <property type="component" value="Chromosome"/>
</dbReference>
<dbReference type="HOGENOM" id="CLU_1935902_0_0_0"/>
<gene>
    <name evidence="7" type="ordered locus">Caka_2108</name>
</gene>
<dbReference type="PANTHER" id="PTHR11910">
    <property type="entry name" value="ATP SYNTHASE DELTA CHAIN"/>
    <property type="match status" value="1"/>
</dbReference>
<keyword evidence="8" id="KW-1185">Reference proteome</keyword>
<dbReference type="eggNOG" id="COG0712">
    <property type="taxonomic scope" value="Bacteria"/>
</dbReference>
<protein>
    <submittedName>
        <fullName evidence="7">H+transporting two-sector ATPase delta (OSCP) subunit</fullName>
    </submittedName>
</protein>
<keyword evidence="5" id="KW-0472">Membrane</keyword>
<dbReference type="RefSeq" id="WP_013043848.1">
    <property type="nucleotide sequence ID" value="NC_014008.1"/>
</dbReference>
<dbReference type="AlphaFoldDB" id="D5ELJ0"/>
<reference evidence="7 8" key="1">
    <citation type="journal article" date="2010" name="Stand. Genomic Sci.">
        <title>Complete genome sequence of Coraliomargarita akajimensis type strain (04OKA010-24).</title>
        <authorList>
            <person name="Mavromatis K."/>
            <person name="Abt B."/>
            <person name="Brambilla E."/>
            <person name="Lapidus A."/>
            <person name="Copeland A."/>
            <person name="Deshpande S."/>
            <person name="Nolan M."/>
            <person name="Lucas S."/>
            <person name="Tice H."/>
            <person name="Cheng J.F."/>
            <person name="Han C."/>
            <person name="Detter J.C."/>
            <person name="Woyke T."/>
            <person name="Goodwin L."/>
            <person name="Pitluck S."/>
            <person name="Held B."/>
            <person name="Brettin T."/>
            <person name="Tapia R."/>
            <person name="Ivanova N."/>
            <person name="Mikhailova N."/>
            <person name="Pati A."/>
            <person name="Liolios K."/>
            <person name="Chen A."/>
            <person name="Palaniappan K."/>
            <person name="Land M."/>
            <person name="Hauser L."/>
            <person name="Chang Y.J."/>
            <person name="Jeffries C.D."/>
            <person name="Rohde M."/>
            <person name="Goker M."/>
            <person name="Bristow J."/>
            <person name="Eisen J.A."/>
            <person name="Markowitz V."/>
            <person name="Hugenholtz P."/>
            <person name="Klenk H.P."/>
            <person name="Kyrpides N.C."/>
        </authorList>
    </citation>
    <scope>NUCLEOTIDE SEQUENCE [LARGE SCALE GENOMIC DNA]</scope>
    <source>
        <strain evidence="8">DSM 45221 / IAM 15411 / JCM 23193 / KCTC 12865</strain>
    </source>
</reference>
<dbReference type="InterPro" id="IPR000711">
    <property type="entry name" value="ATPase_OSCP/dsu"/>
</dbReference>
<evidence type="ECO:0000313" key="7">
    <source>
        <dbReference type="EMBL" id="ADE55126.1"/>
    </source>
</evidence>
<sequence length="131" mass="14214">MNADQKINQFAKKLVELSKEDGLIAEAKVQEVLAALKQSSVRYPARTLKAYLRLIRRALAEQTAVVATPGALSADALTAIEANFSKLYDRPIQAVTETDTSLIAGVRVRVGDDLYDASVAGRLERLAQSVN</sequence>
<evidence type="ECO:0000256" key="4">
    <source>
        <dbReference type="ARBA" id="ARBA00023065"/>
    </source>
</evidence>
<dbReference type="Pfam" id="PF00213">
    <property type="entry name" value="OSCP"/>
    <property type="match status" value="1"/>
</dbReference>
<dbReference type="STRING" id="583355.Caka_2108"/>
<dbReference type="OrthoDB" id="9814841at2"/>
<evidence type="ECO:0000256" key="3">
    <source>
        <dbReference type="ARBA" id="ARBA00022781"/>
    </source>
</evidence>
<evidence type="ECO:0000256" key="6">
    <source>
        <dbReference type="ARBA" id="ARBA00023310"/>
    </source>
</evidence>
<dbReference type="GO" id="GO:0046933">
    <property type="term" value="F:proton-transporting ATP synthase activity, rotational mechanism"/>
    <property type="evidence" value="ECO:0007669"/>
    <property type="project" value="InterPro"/>
</dbReference>
<evidence type="ECO:0000313" key="8">
    <source>
        <dbReference type="Proteomes" id="UP000000925"/>
    </source>
</evidence>
<proteinExistence type="predicted"/>
<keyword evidence="4" id="KW-0406">Ion transport</keyword>
<keyword evidence="3" id="KW-0375">Hydrogen ion transport</keyword>